<dbReference type="EMBL" id="LLZH01000048">
    <property type="protein sequence ID" value="KUL39473.1"/>
    <property type="molecule type" value="Genomic_DNA"/>
</dbReference>
<dbReference type="PROSITE" id="PS51819">
    <property type="entry name" value="VOC"/>
    <property type="match status" value="1"/>
</dbReference>
<keyword evidence="1" id="KW-0479">Metal-binding</keyword>
<organism evidence="3 4">
    <name type="scientific">Actinoplanes awajinensis subsp. mycoplanecinus</name>
    <dbReference type="NCBI Taxonomy" id="135947"/>
    <lineage>
        <taxon>Bacteria</taxon>
        <taxon>Bacillati</taxon>
        <taxon>Actinomycetota</taxon>
        <taxon>Actinomycetes</taxon>
        <taxon>Micromonosporales</taxon>
        <taxon>Micromonosporaceae</taxon>
        <taxon>Actinoplanes</taxon>
    </lineage>
</organism>
<gene>
    <name evidence="3" type="ORF">ADL15_09425</name>
</gene>
<protein>
    <recommendedName>
        <fullName evidence="2">VOC domain-containing protein</fullName>
    </recommendedName>
</protein>
<dbReference type="PANTHER" id="PTHR43048">
    <property type="entry name" value="METHYLMALONYL-COA EPIMERASE"/>
    <property type="match status" value="1"/>
</dbReference>
<name>A0A0X3V3U7_9ACTN</name>
<dbReference type="InterPro" id="IPR029068">
    <property type="entry name" value="Glyas_Bleomycin-R_OHBP_Dase"/>
</dbReference>
<evidence type="ECO:0000256" key="1">
    <source>
        <dbReference type="ARBA" id="ARBA00022723"/>
    </source>
</evidence>
<accession>A0A0X3V3U7</accession>
<comment type="caution">
    <text evidence="3">The sequence shown here is derived from an EMBL/GenBank/DDBJ whole genome shotgun (WGS) entry which is preliminary data.</text>
</comment>
<evidence type="ECO:0000313" key="4">
    <source>
        <dbReference type="Proteomes" id="UP000053244"/>
    </source>
</evidence>
<dbReference type="InterPro" id="IPR051785">
    <property type="entry name" value="MMCE/EMCE_epimerase"/>
</dbReference>
<dbReference type="RefSeq" id="WP_067687262.1">
    <property type="nucleotide sequence ID" value="NZ_LLZH01000048.1"/>
</dbReference>
<dbReference type="GO" id="GO:0046491">
    <property type="term" value="P:L-methylmalonyl-CoA metabolic process"/>
    <property type="evidence" value="ECO:0007669"/>
    <property type="project" value="TreeGrafter"/>
</dbReference>
<evidence type="ECO:0000259" key="2">
    <source>
        <dbReference type="PROSITE" id="PS51819"/>
    </source>
</evidence>
<dbReference type="Pfam" id="PF00903">
    <property type="entry name" value="Glyoxalase"/>
    <property type="match status" value="1"/>
</dbReference>
<dbReference type="InterPro" id="IPR004360">
    <property type="entry name" value="Glyas_Fos-R_dOase_dom"/>
</dbReference>
<evidence type="ECO:0000313" key="3">
    <source>
        <dbReference type="EMBL" id="KUL39473.1"/>
    </source>
</evidence>
<proteinExistence type="predicted"/>
<dbReference type="OrthoDB" id="2613830at2"/>
<dbReference type="GO" id="GO:0004493">
    <property type="term" value="F:methylmalonyl-CoA epimerase activity"/>
    <property type="evidence" value="ECO:0007669"/>
    <property type="project" value="TreeGrafter"/>
</dbReference>
<dbReference type="PANTHER" id="PTHR43048:SF5">
    <property type="entry name" value="BLR5325 PROTEIN"/>
    <property type="match status" value="1"/>
</dbReference>
<feature type="domain" description="VOC" evidence="2">
    <location>
        <begin position="5"/>
        <end position="136"/>
    </location>
</feature>
<dbReference type="Gene3D" id="3.10.180.10">
    <property type="entry name" value="2,3-Dihydroxybiphenyl 1,2-Dioxygenase, domain 1"/>
    <property type="match status" value="1"/>
</dbReference>
<sequence>MAEPRLDHTGLSVRDLEAAADWYCAAFGYTREVALRVDAIDLDIVMLIHRAHGDRLELLHRPGSAPGPRPAGPAEAALSQTFGHVAFDVADLDATVTRVLGLGARPVMPPRPSPEPGVRMAFVADPEGNLIEILSRGAAS</sequence>
<dbReference type="SUPFAM" id="SSF54593">
    <property type="entry name" value="Glyoxalase/Bleomycin resistance protein/Dihydroxybiphenyl dioxygenase"/>
    <property type="match status" value="1"/>
</dbReference>
<reference evidence="3 4" key="1">
    <citation type="submission" date="2015-10" db="EMBL/GenBank/DDBJ databases">
        <authorList>
            <person name="Gilbert D.G."/>
        </authorList>
    </citation>
    <scope>NUCLEOTIDE SEQUENCE [LARGE SCALE GENOMIC DNA]</scope>
    <source>
        <strain evidence="3 4">NRRL B-16712</strain>
    </source>
</reference>
<dbReference type="GO" id="GO:0046872">
    <property type="term" value="F:metal ion binding"/>
    <property type="evidence" value="ECO:0007669"/>
    <property type="project" value="UniProtKB-KW"/>
</dbReference>
<dbReference type="InterPro" id="IPR037523">
    <property type="entry name" value="VOC_core"/>
</dbReference>
<keyword evidence="4" id="KW-1185">Reference proteome</keyword>
<dbReference type="AlphaFoldDB" id="A0A0X3V3U7"/>
<dbReference type="Proteomes" id="UP000053244">
    <property type="component" value="Unassembled WGS sequence"/>
</dbReference>
<dbReference type="CDD" id="cd06587">
    <property type="entry name" value="VOC"/>
    <property type="match status" value="1"/>
</dbReference>